<evidence type="ECO:0000256" key="4">
    <source>
        <dbReference type="ARBA" id="ARBA00022559"/>
    </source>
</evidence>
<dbReference type="EMBL" id="BMAC01000218">
    <property type="protein sequence ID" value="GFP90437.1"/>
    <property type="molecule type" value="Genomic_DNA"/>
</dbReference>
<evidence type="ECO:0000256" key="9">
    <source>
        <dbReference type="ARBA" id="ARBA00023004"/>
    </source>
</evidence>
<dbReference type="PANTHER" id="PTHR31235">
    <property type="entry name" value="PEROXIDASE 25-RELATED"/>
    <property type="match status" value="1"/>
</dbReference>
<dbReference type="GO" id="GO:0020037">
    <property type="term" value="F:heme binding"/>
    <property type="evidence" value="ECO:0007669"/>
    <property type="project" value="InterPro"/>
</dbReference>
<evidence type="ECO:0000259" key="15">
    <source>
        <dbReference type="PROSITE" id="PS50873"/>
    </source>
</evidence>
<evidence type="ECO:0000256" key="8">
    <source>
        <dbReference type="ARBA" id="ARBA00023002"/>
    </source>
</evidence>
<keyword evidence="8" id="KW-0560">Oxidoreductase</keyword>
<dbReference type="Gene3D" id="1.10.520.10">
    <property type="match status" value="1"/>
</dbReference>
<dbReference type="InterPro" id="IPR000823">
    <property type="entry name" value="Peroxidase_pln"/>
</dbReference>
<evidence type="ECO:0000256" key="6">
    <source>
        <dbReference type="ARBA" id="ARBA00022723"/>
    </source>
</evidence>
<evidence type="ECO:0000256" key="10">
    <source>
        <dbReference type="PIRSR" id="PIRSR600823-1"/>
    </source>
</evidence>
<dbReference type="InterPro" id="IPR010255">
    <property type="entry name" value="Haem_peroxidase_sf"/>
</dbReference>
<comment type="cofactor">
    <cofactor evidence="11">
        <name>Ca(2+)</name>
        <dbReference type="ChEBI" id="CHEBI:29108"/>
    </cofactor>
    <text evidence="11">Binds 2 calcium ions per subunit.</text>
</comment>
<feature type="binding site" evidence="11">
    <location>
        <position position="42"/>
    </location>
    <ligand>
        <name>Ca(2+)</name>
        <dbReference type="ChEBI" id="CHEBI:29108"/>
        <label>1</label>
    </ligand>
</feature>
<dbReference type="Pfam" id="PF00141">
    <property type="entry name" value="peroxidase"/>
    <property type="match status" value="1"/>
</dbReference>
<keyword evidence="4 16" id="KW-0575">Peroxidase</keyword>
<reference evidence="16" key="1">
    <citation type="submission" date="2020-07" db="EMBL/GenBank/DDBJ databases">
        <title>Ethylene signaling mediates host invasion by parasitic plants.</title>
        <authorList>
            <person name="Yoshida S."/>
        </authorList>
    </citation>
    <scope>NUCLEOTIDE SEQUENCE</scope>
    <source>
        <strain evidence="16">Okayama</strain>
    </source>
</reference>
<feature type="domain" description="Plant heme peroxidase family profile" evidence="15">
    <location>
        <begin position="1"/>
        <end position="124"/>
    </location>
</feature>
<sequence>LSWNFYGSSYPKLESIVRKQLKKVFKDDIGQAAGLLRLHFHDCFVQGCDGSVLLDGSTSGLASSLPRQFSLRAEAFTIINDLQRRLHEKCGRVISCADIATLAARDAVFLVTHQSIYKLHYERV</sequence>
<comment type="similarity">
    <text evidence="14">Belongs to the peroxidase family.</text>
</comment>
<dbReference type="OrthoDB" id="2113341at2759"/>
<feature type="disulfide bond" evidence="13">
    <location>
        <begin position="43"/>
        <end position="48"/>
    </location>
</feature>
<name>A0A830BRJ8_9LAMI</name>
<organism evidence="16 17">
    <name type="scientific">Phtheirospermum japonicum</name>
    <dbReference type="NCBI Taxonomy" id="374723"/>
    <lineage>
        <taxon>Eukaryota</taxon>
        <taxon>Viridiplantae</taxon>
        <taxon>Streptophyta</taxon>
        <taxon>Embryophyta</taxon>
        <taxon>Tracheophyta</taxon>
        <taxon>Spermatophyta</taxon>
        <taxon>Magnoliopsida</taxon>
        <taxon>eudicotyledons</taxon>
        <taxon>Gunneridae</taxon>
        <taxon>Pentapetalae</taxon>
        <taxon>asterids</taxon>
        <taxon>lamiids</taxon>
        <taxon>Lamiales</taxon>
        <taxon>Orobanchaceae</taxon>
        <taxon>Orobanchaceae incertae sedis</taxon>
        <taxon>Phtheirospermum</taxon>
    </lineage>
</organism>
<evidence type="ECO:0000313" key="17">
    <source>
        <dbReference type="Proteomes" id="UP000653305"/>
    </source>
</evidence>
<feature type="binding site" evidence="11">
    <location>
        <position position="51"/>
    </location>
    <ligand>
        <name>Ca(2+)</name>
        <dbReference type="ChEBI" id="CHEBI:29108"/>
        <label>1</label>
    </ligand>
</feature>
<dbReference type="PROSITE" id="PS50873">
    <property type="entry name" value="PEROXIDASE_4"/>
    <property type="match status" value="1"/>
</dbReference>
<evidence type="ECO:0000256" key="11">
    <source>
        <dbReference type="PIRSR" id="PIRSR600823-3"/>
    </source>
</evidence>
<evidence type="ECO:0000256" key="14">
    <source>
        <dbReference type="RuleBase" id="RU004241"/>
    </source>
</evidence>
<keyword evidence="5" id="KW-0349">Heme</keyword>
<keyword evidence="13" id="KW-1015">Disulfide bond</keyword>
<keyword evidence="9" id="KW-0408">Iron</keyword>
<evidence type="ECO:0000313" key="16">
    <source>
        <dbReference type="EMBL" id="GFP90437.1"/>
    </source>
</evidence>
<dbReference type="GO" id="GO:0140825">
    <property type="term" value="F:lactoperoxidase activity"/>
    <property type="evidence" value="ECO:0007669"/>
    <property type="project" value="UniProtKB-EC"/>
</dbReference>
<dbReference type="Proteomes" id="UP000653305">
    <property type="component" value="Unassembled WGS sequence"/>
</dbReference>
<dbReference type="EC" id="1.11.1.7" evidence="3"/>
<evidence type="ECO:0000256" key="7">
    <source>
        <dbReference type="ARBA" id="ARBA00022837"/>
    </source>
</evidence>
<dbReference type="PRINTS" id="PR00461">
    <property type="entry name" value="PLPEROXIDASE"/>
</dbReference>
<evidence type="ECO:0000256" key="5">
    <source>
        <dbReference type="ARBA" id="ARBA00022617"/>
    </source>
</evidence>
<dbReference type="AlphaFoldDB" id="A0A830BRJ8"/>
<evidence type="ECO:0000256" key="3">
    <source>
        <dbReference type="ARBA" id="ARBA00012313"/>
    </source>
</evidence>
<feature type="binding site" evidence="11">
    <location>
        <position position="47"/>
    </location>
    <ligand>
        <name>Ca(2+)</name>
        <dbReference type="ChEBI" id="CHEBI:29108"/>
        <label>1</label>
    </ligand>
</feature>
<evidence type="ECO:0000256" key="13">
    <source>
        <dbReference type="PIRSR" id="PIRSR600823-5"/>
    </source>
</evidence>
<keyword evidence="7 11" id="KW-0106">Calcium</keyword>
<keyword evidence="6 11" id="KW-0479">Metal-binding</keyword>
<accession>A0A830BRJ8</accession>
<evidence type="ECO:0000256" key="1">
    <source>
        <dbReference type="ARBA" id="ARBA00000189"/>
    </source>
</evidence>
<dbReference type="PROSITE" id="PS00436">
    <property type="entry name" value="PEROXIDASE_2"/>
    <property type="match status" value="1"/>
</dbReference>
<protein>
    <recommendedName>
        <fullName evidence="3">peroxidase</fullName>
        <ecNumber evidence="3">1.11.1.7</ecNumber>
    </recommendedName>
</protein>
<evidence type="ECO:0000256" key="12">
    <source>
        <dbReference type="PIRSR" id="PIRSR600823-4"/>
    </source>
</evidence>
<feature type="site" description="Transition state stabilizer" evidence="12">
    <location>
        <position position="37"/>
    </location>
</feature>
<dbReference type="GO" id="GO:0046872">
    <property type="term" value="F:metal ion binding"/>
    <property type="evidence" value="ECO:0007669"/>
    <property type="project" value="UniProtKB-KW"/>
</dbReference>
<feature type="active site" description="Proton acceptor" evidence="10">
    <location>
        <position position="41"/>
    </location>
</feature>
<comment type="caution">
    <text evidence="16">The sequence shown here is derived from an EMBL/GenBank/DDBJ whole genome shotgun (WGS) entry which is preliminary data.</text>
</comment>
<gene>
    <name evidence="16" type="ORF">PHJA_001187600</name>
</gene>
<feature type="binding site" evidence="11">
    <location>
        <position position="45"/>
    </location>
    <ligand>
        <name>Ca(2+)</name>
        <dbReference type="ChEBI" id="CHEBI:29108"/>
        <label>1</label>
    </ligand>
</feature>
<keyword evidence="17" id="KW-1185">Reference proteome</keyword>
<dbReference type="InterPro" id="IPR002016">
    <property type="entry name" value="Haem_peroxidase"/>
</dbReference>
<dbReference type="SUPFAM" id="SSF48113">
    <property type="entry name" value="Heme-dependent peroxidases"/>
    <property type="match status" value="1"/>
</dbReference>
<feature type="binding site" evidence="11">
    <location>
        <position position="49"/>
    </location>
    <ligand>
        <name>Ca(2+)</name>
        <dbReference type="ChEBI" id="CHEBI:29108"/>
        <label>1</label>
    </ligand>
</feature>
<comment type="cofactor">
    <cofactor evidence="2">
        <name>heme b</name>
        <dbReference type="ChEBI" id="CHEBI:60344"/>
    </cofactor>
</comment>
<dbReference type="GO" id="GO:0006979">
    <property type="term" value="P:response to oxidative stress"/>
    <property type="evidence" value="ECO:0007669"/>
    <property type="project" value="InterPro"/>
</dbReference>
<comment type="catalytic activity">
    <reaction evidence="1">
        <text>2 a phenolic donor + H2O2 = 2 a phenolic radical donor + 2 H2O</text>
        <dbReference type="Rhea" id="RHEA:56136"/>
        <dbReference type="ChEBI" id="CHEBI:15377"/>
        <dbReference type="ChEBI" id="CHEBI:16240"/>
        <dbReference type="ChEBI" id="CHEBI:139520"/>
        <dbReference type="ChEBI" id="CHEBI:139521"/>
        <dbReference type="EC" id="1.11.1.7"/>
    </reaction>
</comment>
<proteinExistence type="inferred from homology"/>
<evidence type="ECO:0000256" key="2">
    <source>
        <dbReference type="ARBA" id="ARBA00001970"/>
    </source>
</evidence>
<feature type="non-terminal residue" evidence="16">
    <location>
        <position position="124"/>
    </location>
</feature>
<dbReference type="InterPro" id="IPR019794">
    <property type="entry name" value="Peroxidases_AS"/>
</dbReference>
<dbReference type="PRINTS" id="PR00458">
    <property type="entry name" value="PEROXIDASE"/>
</dbReference>